<dbReference type="PROSITE" id="PS51186">
    <property type="entry name" value="GNAT"/>
    <property type="match status" value="1"/>
</dbReference>
<dbReference type="InterPro" id="IPR000182">
    <property type="entry name" value="GNAT_dom"/>
</dbReference>
<evidence type="ECO:0000259" key="3">
    <source>
        <dbReference type="PROSITE" id="PS51186"/>
    </source>
</evidence>
<keyword evidence="5" id="KW-1185">Reference proteome</keyword>
<dbReference type="Gene3D" id="3.40.630.30">
    <property type="match status" value="1"/>
</dbReference>
<reference evidence="4 5" key="1">
    <citation type="submission" date="2023-08" db="EMBL/GenBank/DDBJ databases">
        <title>Black Yeasts Isolated from many extreme environments.</title>
        <authorList>
            <person name="Coleine C."/>
            <person name="Stajich J.E."/>
            <person name="Selbmann L."/>
        </authorList>
    </citation>
    <scope>NUCLEOTIDE SEQUENCE [LARGE SCALE GENOMIC DNA]</scope>
    <source>
        <strain evidence="4 5">CCFEE 5935</strain>
    </source>
</reference>
<dbReference type="GO" id="GO:0016747">
    <property type="term" value="F:acyltransferase activity, transferring groups other than amino-acyl groups"/>
    <property type="evidence" value="ECO:0007669"/>
    <property type="project" value="InterPro"/>
</dbReference>
<dbReference type="PANTHER" id="PTHR43800">
    <property type="entry name" value="PEPTIDYL-LYSINE N-ACETYLTRANSFERASE YJAB"/>
    <property type="match status" value="1"/>
</dbReference>
<keyword evidence="1" id="KW-0808">Transferase</keyword>
<dbReference type="CDD" id="cd04301">
    <property type="entry name" value="NAT_SF"/>
    <property type="match status" value="1"/>
</dbReference>
<keyword evidence="2" id="KW-0012">Acyltransferase</keyword>
<gene>
    <name evidence="4" type="ORF">LTR77_010309</name>
</gene>
<evidence type="ECO:0000256" key="2">
    <source>
        <dbReference type="ARBA" id="ARBA00023315"/>
    </source>
</evidence>
<evidence type="ECO:0000256" key="1">
    <source>
        <dbReference type="ARBA" id="ARBA00022679"/>
    </source>
</evidence>
<dbReference type="GeneID" id="89931638"/>
<sequence>MPDSYYMEDSEKQYAELPTAFARAVRLDSIDQKPHRNLRLANIDDIPRLCAISFSATKKFATIPTLADLADDYDEPLIFQQRLALGNIYIVSEDELAIGFIAAYPMDNTIYIAEIAVHGEHQGKGIGRILLKAVFRWTTERAKFEGKPRARVSLTTYPDIPWNGPWYQKFGFVELDASEVGPWHVEKMTKDADERRLVRPGYRRCCMLWEADPEPN</sequence>
<dbReference type="RefSeq" id="XP_064654278.1">
    <property type="nucleotide sequence ID" value="XM_064807531.1"/>
</dbReference>
<dbReference type="PANTHER" id="PTHR43800:SF1">
    <property type="entry name" value="PEPTIDYL-LYSINE N-ACETYLTRANSFERASE YJAB"/>
    <property type="match status" value="1"/>
</dbReference>
<dbReference type="Pfam" id="PF13508">
    <property type="entry name" value="Acetyltransf_7"/>
    <property type="match status" value="1"/>
</dbReference>
<name>A0AAV9NYA9_9PEZI</name>
<evidence type="ECO:0000313" key="5">
    <source>
        <dbReference type="Proteomes" id="UP001337655"/>
    </source>
</evidence>
<dbReference type="InterPro" id="IPR016181">
    <property type="entry name" value="Acyl_CoA_acyltransferase"/>
</dbReference>
<dbReference type="SUPFAM" id="SSF55729">
    <property type="entry name" value="Acyl-CoA N-acyltransferases (Nat)"/>
    <property type="match status" value="1"/>
</dbReference>
<protein>
    <recommendedName>
        <fullName evidence="3">N-acetyltransferase domain-containing protein</fullName>
    </recommendedName>
</protein>
<proteinExistence type="predicted"/>
<comment type="caution">
    <text evidence="4">The sequence shown here is derived from an EMBL/GenBank/DDBJ whole genome shotgun (WGS) entry which is preliminary data.</text>
</comment>
<dbReference type="EMBL" id="JAVRRT010000022">
    <property type="protein sequence ID" value="KAK5163914.1"/>
    <property type="molecule type" value="Genomic_DNA"/>
</dbReference>
<dbReference type="AlphaFoldDB" id="A0AAV9NYA9"/>
<accession>A0AAV9NYA9</accession>
<dbReference type="Proteomes" id="UP001337655">
    <property type="component" value="Unassembled WGS sequence"/>
</dbReference>
<evidence type="ECO:0000313" key="4">
    <source>
        <dbReference type="EMBL" id="KAK5163914.1"/>
    </source>
</evidence>
<organism evidence="4 5">
    <name type="scientific">Saxophila tyrrhenica</name>
    <dbReference type="NCBI Taxonomy" id="1690608"/>
    <lineage>
        <taxon>Eukaryota</taxon>
        <taxon>Fungi</taxon>
        <taxon>Dikarya</taxon>
        <taxon>Ascomycota</taxon>
        <taxon>Pezizomycotina</taxon>
        <taxon>Dothideomycetes</taxon>
        <taxon>Dothideomycetidae</taxon>
        <taxon>Mycosphaerellales</taxon>
        <taxon>Extremaceae</taxon>
        <taxon>Saxophila</taxon>
    </lineage>
</organism>
<feature type="domain" description="N-acetyltransferase" evidence="3">
    <location>
        <begin position="36"/>
        <end position="193"/>
    </location>
</feature>